<evidence type="ECO:0000313" key="2">
    <source>
        <dbReference type="Proteomes" id="UP000002601"/>
    </source>
</evidence>
<sequence>MATGRKIKAEVMAALVNDNWESKFDELMEKYSMQNLVSPLFASLCATTVIVRWHGITCFGKVISRMVEEDTPKARIVMRRIMWMLNEESGGCAWGVPEAMGEIAAVNDQMAAEYGKILLSYSHEDEEGPENYLEFPTLLRGAVWGVARMAQTRQKIAAQATDDLIRFLSYPDPVIQGTACWALGALKSTESVKKLEALVDNDTVIDIYKDSSLQSVTVGRLAQEALDKISGI</sequence>
<dbReference type="SUPFAM" id="SSF48371">
    <property type="entry name" value="ARM repeat"/>
    <property type="match status" value="1"/>
</dbReference>
<gene>
    <name evidence="1" type="ordered locus">Desal_0084</name>
</gene>
<dbReference type="KEGG" id="dsa:Desal_0084"/>
<dbReference type="InterPro" id="IPR011989">
    <property type="entry name" value="ARM-like"/>
</dbReference>
<dbReference type="AlphaFoldDB" id="C6BV18"/>
<dbReference type="OrthoDB" id="5430983at2"/>
<reference evidence="1 2" key="1">
    <citation type="submission" date="2009-06" db="EMBL/GenBank/DDBJ databases">
        <title>Complete sequence of Desulfovibrio salexigens DSM 2638.</title>
        <authorList>
            <consortium name="US DOE Joint Genome Institute"/>
            <person name="Lucas S."/>
            <person name="Copeland A."/>
            <person name="Lapidus A."/>
            <person name="Glavina del Rio T."/>
            <person name="Tice H."/>
            <person name="Bruce D."/>
            <person name="Goodwin L."/>
            <person name="Pitluck S."/>
            <person name="Munk A.C."/>
            <person name="Brettin T."/>
            <person name="Detter J.C."/>
            <person name="Han C."/>
            <person name="Tapia R."/>
            <person name="Larimer F."/>
            <person name="Land M."/>
            <person name="Hauser L."/>
            <person name="Kyrpides N."/>
            <person name="Anderson I."/>
            <person name="Wall J.D."/>
            <person name="Arkin A.P."/>
            <person name="Dehal P."/>
            <person name="Chivian D."/>
            <person name="Giles B."/>
            <person name="Hazen T.C."/>
        </authorList>
    </citation>
    <scope>NUCLEOTIDE SEQUENCE [LARGE SCALE GENOMIC DNA]</scope>
    <source>
        <strain evidence="2">ATCC 14822 / DSM 2638 / NCIMB 8403 / VKM B-1763</strain>
    </source>
</reference>
<dbReference type="RefSeq" id="WP_012765681.1">
    <property type="nucleotide sequence ID" value="NC_012881.1"/>
</dbReference>
<proteinExistence type="predicted"/>
<dbReference type="HOGENOM" id="CLU_094508_0_0_7"/>
<evidence type="ECO:0000313" key="1">
    <source>
        <dbReference type="EMBL" id="ACS78155.1"/>
    </source>
</evidence>
<protein>
    <recommendedName>
        <fullName evidence="3">HEAT-like repeat-containing protein</fullName>
    </recommendedName>
</protein>
<organism evidence="1 2">
    <name type="scientific">Maridesulfovibrio salexigens (strain ATCC 14822 / DSM 2638 / NCIMB 8403 / VKM B-1763)</name>
    <name type="common">Desulfovibrio salexigens</name>
    <dbReference type="NCBI Taxonomy" id="526222"/>
    <lineage>
        <taxon>Bacteria</taxon>
        <taxon>Pseudomonadati</taxon>
        <taxon>Thermodesulfobacteriota</taxon>
        <taxon>Desulfovibrionia</taxon>
        <taxon>Desulfovibrionales</taxon>
        <taxon>Desulfovibrionaceae</taxon>
        <taxon>Maridesulfovibrio</taxon>
    </lineage>
</organism>
<dbReference type="STRING" id="526222.Desal_0084"/>
<dbReference type="InterPro" id="IPR016024">
    <property type="entry name" value="ARM-type_fold"/>
</dbReference>
<dbReference type="EMBL" id="CP001649">
    <property type="protein sequence ID" value="ACS78155.1"/>
    <property type="molecule type" value="Genomic_DNA"/>
</dbReference>
<dbReference type="Pfam" id="PF13646">
    <property type="entry name" value="HEAT_2"/>
    <property type="match status" value="1"/>
</dbReference>
<accession>C6BV18</accession>
<dbReference type="Gene3D" id="1.25.10.10">
    <property type="entry name" value="Leucine-rich Repeat Variant"/>
    <property type="match status" value="1"/>
</dbReference>
<dbReference type="InterPro" id="IPR054701">
    <property type="entry name" value="DVU0298-like"/>
</dbReference>
<dbReference type="Proteomes" id="UP000002601">
    <property type="component" value="Chromosome"/>
</dbReference>
<evidence type="ECO:0008006" key="3">
    <source>
        <dbReference type="Google" id="ProtNLM"/>
    </source>
</evidence>
<dbReference type="eggNOG" id="COG1413">
    <property type="taxonomic scope" value="Bacteria"/>
</dbReference>
<name>C6BV18_MARSD</name>
<dbReference type="NCBIfam" id="NF045662">
    <property type="entry name" value="DVU0298_fam"/>
    <property type="match status" value="1"/>
</dbReference>
<keyword evidence="2" id="KW-1185">Reference proteome</keyword>